<keyword evidence="6" id="KW-0564">Palmitate</keyword>
<sequence>MSRKIACVLLLIFIILLTGCWNARELNELGISLVMGLDIEDNKILITLEVVDPSYAQKSSGGKEGGPVKYVQGVGNTIFEAFRDITLKFDRRIFTSHNKVIIFGEEFARRGLVSHTDQLFRDREQRETAYMLIAKGAKAYEVMGIDSGLEEIPGSYILRLVQNIRDNPKTVDVNIMGYLRDHYLGGRHTMAGVVEKIERKGINGEVSNSEDSKYELTVIGAAIFRDDILVGYLDGNDTKSLNFIRNNVTSGLITFPTLGGVTKEKGSDPHHRHLTSIILIKVKAKNDVELKDGNIGLKTKIKIKGSIGEVAGDINVYNEKELKMLEEACSNTTKTAISQTVRKVQREIGLDIFGFGHVFHRKYPEEYKKIKDHWDEIFSQADFQIEVETNLVGTGLINTPIFID</sequence>
<protein>
    <submittedName>
        <fullName evidence="10">Spore germination protein KC</fullName>
    </submittedName>
</protein>
<evidence type="ECO:0000256" key="5">
    <source>
        <dbReference type="ARBA" id="ARBA00023136"/>
    </source>
</evidence>
<comment type="subcellular location">
    <subcellularLocation>
        <location evidence="1">Membrane</location>
        <topology evidence="1">Lipid-anchor</topology>
    </subcellularLocation>
</comment>
<dbReference type="InterPro" id="IPR008844">
    <property type="entry name" value="Spore_GerAC-like"/>
</dbReference>
<dbReference type="GO" id="GO:0009847">
    <property type="term" value="P:spore germination"/>
    <property type="evidence" value="ECO:0007669"/>
    <property type="project" value="InterPro"/>
</dbReference>
<keyword evidence="11" id="KW-1185">Reference proteome</keyword>
<dbReference type="AlphaFoldDB" id="A0A1H3B4L8"/>
<proteinExistence type="inferred from homology"/>
<keyword evidence="3" id="KW-0309">Germination</keyword>
<evidence type="ECO:0000256" key="3">
    <source>
        <dbReference type="ARBA" id="ARBA00022544"/>
    </source>
</evidence>
<evidence type="ECO:0000256" key="6">
    <source>
        <dbReference type="ARBA" id="ARBA00023139"/>
    </source>
</evidence>
<accession>A0A1H3B4L8</accession>
<dbReference type="InterPro" id="IPR046953">
    <property type="entry name" value="Spore_GerAC-like_C"/>
</dbReference>
<dbReference type="GO" id="GO:0016020">
    <property type="term" value="C:membrane"/>
    <property type="evidence" value="ECO:0007669"/>
    <property type="project" value="UniProtKB-SubCell"/>
</dbReference>
<feature type="domain" description="Spore germination protein N-terminal" evidence="9">
    <location>
        <begin position="23"/>
        <end position="193"/>
    </location>
</feature>
<reference evidence="10 11" key="1">
    <citation type="submission" date="2016-10" db="EMBL/GenBank/DDBJ databases">
        <authorList>
            <person name="de Groot N.N."/>
        </authorList>
    </citation>
    <scope>NUCLEOTIDE SEQUENCE [LARGE SCALE GENOMIC DNA]</scope>
    <source>
        <strain evidence="10 11">DSM 23310</strain>
    </source>
</reference>
<gene>
    <name evidence="10" type="ORF">SAMN05660923_02174</name>
</gene>
<keyword evidence="7" id="KW-0449">Lipoprotein</keyword>
<evidence type="ECO:0000313" key="10">
    <source>
        <dbReference type="EMBL" id="SDX36896.1"/>
    </source>
</evidence>
<feature type="domain" description="Spore germination GerAC-like C-terminal" evidence="8">
    <location>
        <begin position="220"/>
        <end position="395"/>
    </location>
</feature>
<dbReference type="Gene3D" id="3.30.300.210">
    <property type="entry name" value="Nutrient germinant receptor protein C, domain 3"/>
    <property type="match status" value="1"/>
</dbReference>
<dbReference type="InterPro" id="IPR057336">
    <property type="entry name" value="GerAC_N"/>
</dbReference>
<dbReference type="NCBIfam" id="TIGR02887">
    <property type="entry name" value="spore_ger_x_C"/>
    <property type="match status" value="1"/>
</dbReference>
<comment type="similarity">
    <text evidence="2">Belongs to the GerABKC lipoprotein family.</text>
</comment>
<dbReference type="EMBL" id="FNNG01000010">
    <property type="protein sequence ID" value="SDX36896.1"/>
    <property type="molecule type" value="Genomic_DNA"/>
</dbReference>
<dbReference type="PANTHER" id="PTHR35789:SF1">
    <property type="entry name" value="SPORE GERMINATION PROTEIN B3"/>
    <property type="match status" value="1"/>
</dbReference>
<evidence type="ECO:0000259" key="9">
    <source>
        <dbReference type="Pfam" id="PF25198"/>
    </source>
</evidence>
<dbReference type="PROSITE" id="PS51257">
    <property type="entry name" value="PROKAR_LIPOPROTEIN"/>
    <property type="match status" value="1"/>
</dbReference>
<evidence type="ECO:0000256" key="7">
    <source>
        <dbReference type="ARBA" id="ARBA00023288"/>
    </source>
</evidence>
<dbReference type="Pfam" id="PF05504">
    <property type="entry name" value="Spore_GerAC"/>
    <property type="match status" value="1"/>
</dbReference>
<dbReference type="OrthoDB" id="9816067at2"/>
<dbReference type="InterPro" id="IPR038501">
    <property type="entry name" value="Spore_GerAC_C_sf"/>
</dbReference>
<evidence type="ECO:0000259" key="8">
    <source>
        <dbReference type="Pfam" id="PF05504"/>
    </source>
</evidence>
<evidence type="ECO:0000256" key="2">
    <source>
        <dbReference type="ARBA" id="ARBA00007886"/>
    </source>
</evidence>
<dbReference type="Pfam" id="PF25198">
    <property type="entry name" value="Spore_GerAC_N"/>
    <property type="match status" value="1"/>
</dbReference>
<evidence type="ECO:0000256" key="4">
    <source>
        <dbReference type="ARBA" id="ARBA00022729"/>
    </source>
</evidence>
<evidence type="ECO:0000313" key="11">
    <source>
        <dbReference type="Proteomes" id="UP000198828"/>
    </source>
</evidence>
<keyword evidence="5" id="KW-0472">Membrane</keyword>
<evidence type="ECO:0000256" key="1">
    <source>
        <dbReference type="ARBA" id="ARBA00004635"/>
    </source>
</evidence>
<name>A0A1H3B4L8_9FIRM</name>
<dbReference type="Proteomes" id="UP000198828">
    <property type="component" value="Unassembled WGS sequence"/>
</dbReference>
<dbReference type="RefSeq" id="WP_093753600.1">
    <property type="nucleotide sequence ID" value="NZ_FNNG01000010.1"/>
</dbReference>
<organism evidence="10 11">
    <name type="scientific">Tepidimicrobium xylanilyticum</name>
    <dbReference type="NCBI Taxonomy" id="1123352"/>
    <lineage>
        <taxon>Bacteria</taxon>
        <taxon>Bacillati</taxon>
        <taxon>Bacillota</taxon>
        <taxon>Tissierellia</taxon>
        <taxon>Tissierellales</taxon>
        <taxon>Tepidimicrobiaceae</taxon>
        <taxon>Tepidimicrobium</taxon>
    </lineage>
</organism>
<dbReference type="PANTHER" id="PTHR35789">
    <property type="entry name" value="SPORE GERMINATION PROTEIN B3"/>
    <property type="match status" value="1"/>
</dbReference>
<keyword evidence="4" id="KW-0732">Signal</keyword>